<accession>A0A3B2</accession>
<evidence type="ECO:0000313" key="2">
    <source>
        <dbReference type="Proteomes" id="UP000006559"/>
    </source>
</evidence>
<sequence length="63" mass="7324">MTKPSQEVEKLSKCWLTPGQLILRNFGSKRRIIPTRTNGSSLMLYTRMCWIRGKKILSTKNIL</sequence>
<proteinExistence type="predicted"/>
<organism evidence="1 2">
    <name type="scientific">Ligilactobacillus salivarius (strain UCC118)</name>
    <name type="common">Lactobacillus salivarius</name>
    <dbReference type="NCBI Taxonomy" id="362948"/>
    <lineage>
        <taxon>Bacteria</taxon>
        <taxon>Bacillati</taxon>
        <taxon>Bacillota</taxon>
        <taxon>Bacilli</taxon>
        <taxon>Lactobacillales</taxon>
        <taxon>Lactobacillaceae</taxon>
        <taxon>Ligilactobacillus</taxon>
    </lineage>
</organism>
<protein>
    <submittedName>
        <fullName evidence="1">Uncharacterized protein</fullName>
    </submittedName>
</protein>
<gene>
    <name evidence="1" type="ordered locus">LSL_1964</name>
</gene>
<dbReference type="Proteomes" id="UP000006559">
    <property type="component" value="Plasmid pSF118-20"/>
</dbReference>
<dbReference type="AlphaFoldDB" id="A0A3B2"/>
<dbReference type="HOGENOM" id="CLU_2880305_0_0_9"/>
<dbReference type="KEGG" id="lsl:LSL_1964"/>
<dbReference type="EMBL" id="AF488831">
    <property type="protein sequence ID" value="AAQ06299.1"/>
    <property type="molecule type" value="Genomic_DNA"/>
</dbReference>
<keyword evidence="1" id="KW-0614">Plasmid</keyword>
<name>A0A3B2_LIGS1</name>
<geneLocation type="plasmid" evidence="1 2">
    <name>pSF118-20</name>
</geneLocation>
<keyword evidence="2" id="KW-1185">Reference proteome</keyword>
<evidence type="ECO:0000313" key="1">
    <source>
        <dbReference type="EMBL" id="AAQ06299.1"/>
    </source>
</evidence>
<reference evidence="2" key="1">
    <citation type="journal article" date="2006" name="Proc. Natl. Acad. Sci. U.S.A.">
        <title>Multireplicon genome architecture of Lactobacillus salivarius.</title>
        <authorList>
            <person name="Claesson M.J."/>
            <person name="Li Y."/>
            <person name="Leahy S."/>
            <person name="Canchaya C."/>
            <person name="van Pijkeren J.P."/>
            <person name="Cerdeno-Tarraga A.M."/>
            <person name="Parkhill J."/>
            <person name="Flynn S."/>
            <person name="O'Sullivan G.C."/>
            <person name="Collins J.K."/>
            <person name="Higgins D."/>
            <person name="Shanahan F."/>
            <person name="Fitzgerald G.F."/>
            <person name="van Sinderen D."/>
            <person name="O'Toole P.W."/>
        </authorList>
    </citation>
    <scope>NUCLEOTIDE SEQUENCE [LARGE SCALE GENOMIC DNA]</scope>
    <source>
        <strain evidence="2">UCC118</strain>
    </source>
</reference>